<dbReference type="EMBL" id="JBHSMP010000016">
    <property type="protein sequence ID" value="MFC5429992.1"/>
    <property type="molecule type" value="Genomic_DNA"/>
</dbReference>
<dbReference type="Proteomes" id="UP001596103">
    <property type="component" value="Unassembled WGS sequence"/>
</dbReference>
<reference evidence="2" key="1">
    <citation type="journal article" date="2019" name="Int. J. Syst. Evol. Microbiol.">
        <title>The Global Catalogue of Microorganisms (GCM) 10K type strain sequencing project: providing services to taxonomists for standard genome sequencing and annotation.</title>
        <authorList>
            <consortium name="The Broad Institute Genomics Platform"/>
            <consortium name="The Broad Institute Genome Sequencing Center for Infectious Disease"/>
            <person name="Wu L."/>
            <person name="Ma J."/>
        </authorList>
    </citation>
    <scope>NUCLEOTIDE SEQUENCE [LARGE SCALE GENOMIC DNA]</scope>
    <source>
        <strain evidence="2">CCUG 56042</strain>
    </source>
</reference>
<name>A0ABW0JA78_9BURK</name>
<protein>
    <recommendedName>
        <fullName evidence="3">Transposase</fullName>
    </recommendedName>
</protein>
<dbReference type="RefSeq" id="WP_377712025.1">
    <property type="nucleotide sequence ID" value="NZ_JBHSMP010000016.1"/>
</dbReference>
<accession>A0ABW0JA78</accession>
<keyword evidence="2" id="KW-1185">Reference proteome</keyword>
<evidence type="ECO:0008006" key="3">
    <source>
        <dbReference type="Google" id="ProtNLM"/>
    </source>
</evidence>
<organism evidence="1 2">
    <name type="scientific">Paraburkholderia denitrificans</name>
    <dbReference type="NCBI Taxonomy" id="694025"/>
    <lineage>
        <taxon>Bacteria</taxon>
        <taxon>Pseudomonadati</taxon>
        <taxon>Pseudomonadota</taxon>
        <taxon>Betaproteobacteria</taxon>
        <taxon>Burkholderiales</taxon>
        <taxon>Burkholderiaceae</taxon>
        <taxon>Paraburkholderia</taxon>
    </lineage>
</organism>
<evidence type="ECO:0000313" key="1">
    <source>
        <dbReference type="EMBL" id="MFC5429992.1"/>
    </source>
</evidence>
<gene>
    <name evidence="1" type="ORF">ACFPTO_14450</name>
</gene>
<sequence length="80" mass="9115">MRSGIVDSAVCELAALHILIDLIPTNFHKDRSRKTVDNRAMRLVVARHVRRQSLTIVLRNCVGEMRIECVGLRMPYRATA</sequence>
<evidence type="ECO:0000313" key="2">
    <source>
        <dbReference type="Proteomes" id="UP001596103"/>
    </source>
</evidence>
<comment type="caution">
    <text evidence="1">The sequence shown here is derived from an EMBL/GenBank/DDBJ whole genome shotgun (WGS) entry which is preliminary data.</text>
</comment>
<proteinExistence type="predicted"/>